<gene>
    <name evidence="1" type="ORF">GIL414_LOCUS86519</name>
</gene>
<dbReference type="Proteomes" id="UP000681720">
    <property type="component" value="Unassembled WGS sequence"/>
</dbReference>
<evidence type="ECO:0000313" key="2">
    <source>
        <dbReference type="Proteomes" id="UP000681720"/>
    </source>
</evidence>
<name>A0A8S3K622_9BILA</name>
<organism evidence="1 2">
    <name type="scientific">Rotaria magnacalcarata</name>
    <dbReference type="NCBI Taxonomy" id="392030"/>
    <lineage>
        <taxon>Eukaryota</taxon>
        <taxon>Metazoa</taxon>
        <taxon>Spiralia</taxon>
        <taxon>Gnathifera</taxon>
        <taxon>Rotifera</taxon>
        <taxon>Eurotatoria</taxon>
        <taxon>Bdelloidea</taxon>
        <taxon>Philodinida</taxon>
        <taxon>Philodinidae</taxon>
        <taxon>Rotaria</taxon>
    </lineage>
</organism>
<comment type="caution">
    <text evidence="1">The sequence shown here is derived from an EMBL/GenBank/DDBJ whole genome shotgun (WGS) entry which is preliminary data.</text>
</comment>
<feature type="non-terminal residue" evidence="1">
    <location>
        <position position="127"/>
    </location>
</feature>
<sequence length="127" mass="14946">MMCLTELIKEIRGIVCETLFMNYSVYELIKHCDPIFQFPIIPVHSNHIRFLYENISLKSASSLLIIPDYVCYDEQLCDCIKSTFFYENLTCINSSELYLTTSISGHIWIDMILSIESYFRSCINYHM</sequence>
<reference evidence="1" key="1">
    <citation type="submission" date="2021-02" db="EMBL/GenBank/DDBJ databases">
        <authorList>
            <person name="Nowell W R."/>
        </authorList>
    </citation>
    <scope>NUCLEOTIDE SEQUENCE</scope>
</reference>
<protein>
    <submittedName>
        <fullName evidence="1">Uncharacterized protein</fullName>
    </submittedName>
</protein>
<accession>A0A8S3K622</accession>
<evidence type="ECO:0000313" key="1">
    <source>
        <dbReference type="EMBL" id="CAF5225260.1"/>
    </source>
</evidence>
<proteinExistence type="predicted"/>
<dbReference type="EMBL" id="CAJOBJ010375357">
    <property type="protein sequence ID" value="CAF5225260.1"/>
    <property type="molecule type" value="Genomic_DNA"/>
</dbReference>
<dbReference type="AlphaFoldDB" id="A0A8S3K622"/>